<evidence type="ECO:0000256" key="1">
    <source>
        <dbReference type="SAM" id="MobiDB-lite"/>
    </source>
</evidence>
<evidence type="ECO:0000313" key="4">
    <source>
        <dbReference type="Proteomes" id="UP001230035"/>
    </source>
</evidence>
<feature type="compositionally biased region" description="Basic and acidic residues" evidence="1">
    <location>
        <begin position="315"/>
        <end position="326"/>
    </location>
</feature>
<dbReference type="EMBL" id="JASGBP010000004">
    <property type="protein sequence ID" value="MDI9257333.1"/>
    <property type="molecule type" value="Genomic_DNA"/>
</dbReference>
<keyword evidence="2" id="KW-0732">Signal</keyword>
<dbReference type="RefSeq" id="WP_283239016.1">
    <property type="nucleotide sequence ID" value="NZ_JASGBP010000004.1"/>
</dbReference>
<dbReference type="InterPro" id="IPR025737">
    <property type="entry name" value="FApF"/>
</dbReference>
<protein>
    <submittedName>
        <fullName evidence="3">Transporter</fullName>
    </submittedName>
</protein>
<reference evidence="3 4" key="1">
    <citation type="submission" date="2023-05" db="EMBL/GenBank/DDBJ databases">
        <title>Flavobacterium sedimenti sp. nov., isolated from the sediment.</title>
        <authorList>
            <person name="Wu N."/>
        </authorList>
    </citation>
    <scope>NUCLEOTIDE SEQUENCE [LARGE SCALE GENOMIC DNA]</scope>
    <source>
        <strain evidence="3 4">YZ-48</strain>
    </source>
</reference>
<keyword evidence="4" id="KW-1185">Reference proteome</keyword>
<feature type="compositionally biased region" description="Basic residues" evidence="1">
    <location>
        <begin position="292"/>
        <end position="314"/>
    </location>
</feature>
<feature type="region of interest" description="Disordered" evidence="1">
    <location>
        <begin position="292"/>
        <end position="326"/>
    </location>
</feature>
<sequence length="326" mass="37785">MIKKKLLLVLGFLMISTTQYAQYTDIINSNRPGESMSAFSVGKTVIQAEGGLYGIQEKHDLARYEANGFGTELDVRYGAFFDQFEFILNTQYQYDWYTAPLVSDTRGGFKQFTLGAKYLVYDPFVQLKDEKPNVYSWKANHRFSWKQFIPAVAVYGGFNLNLGTNPFTFDSDPTISPKLMVITQHHFGSKWVWVNNIIADKYMTDYPTLGWISTMTRGFNMRWSGFLEVQGYKSDWYADSVFRLGAAYLVRENIQLDASLAKNIKDTPAILYGSFGMSWRFDSNYETNYRRIKNDKKDDKKKKDKKSKRDKGKKRKDEVELENTKP</sequence>
<gene>
    <name evidence="3" type="ORF">QHT84_07885</name>
</gene>
<organism evidence="3 4">
    <name type="scientific">Flavobacterium sedimenticola</name>
    <dbReference type="NCBI Taxonomy" id="3043286"/>
    <lineage>
        <taxon>Bacteria</taxon>
        <taxon>Pseudomonadati</taxon>
        <taxon>Bacteroidota</taxon>
        <taxon>Flavobacteriia</taxon>
        <taxon>Flavobacteriales</taxon>
        <taxon>Flavobacteriaceae</taxon>
        <taxon>Flavobacterium</taxon>
    </lineage>
</organism>
<feature type="signal peptide" evidence="2">
    <location>
        <begin position="1"/>
        <end position="21"/>
    </location>
</feature>
<proteinExistence type="predicted"/>
<name>A0ABT6XQH1_9FLAO</name>
<comment type="caution">
    <text evidence="3">The sequence shown here is derived from an EMBL/GenBank/DDBJ whole genome shotgun (WGS) entry which is preliminary data.</text>
</comment>
<feature type="chain" id="PRO_5047531488" evidence="2">
    <location>
        <begin position="22"/>
        <end position="326"/>
    </location>
</feature>
<dbReference type="Pfam" id="PF13557">
    <property type="entry name" value="Phenol_MetA_deg"/>
    <property type="match status" value="1"/>
</dbReference>
<accession>A0ABT6XQH1</accession>
<dbReference type="Proteomes" id="UP001230035">
    <property type="component" value="Unassembled WGS sequence"/>
</dbReference>
<evidence type="ECO:0000313" key="3">
    <source>
        <dbReference type="EMBL" id="MDI9257333.1"/>
    </source>
</evidence>
<evidence type="ECO:0000256" key="2">
    <source>
        <dbReference type="SAM" id="SignalP"/>
    </source>
</evidence>